<proteinExistence type="predicted"/>
<dbReference type="AlphaFoldDB" id="A0AAN8NSS1"/>
<evidence type="ECO:0000256" key="1">
    <source>
        <dbReference type="SAM" id="MobiDB-lite"/>
    </source>
</evidence>
<protein>
    <recommendedName>
        <fullName evidence="2">DUF4219 domain-containing protein</fullName>
    </recommendedName>
</protein>
<gene>
    <name evidence="3" type="ORF">TWF718_009305</name>
</gene>
<evidence type="ECO:0000313" key="4">
    <source>
        <dbReference type="Proteomes" id="UP001313282"/>
    </source>
</evidence>
<feature type="region of interest" description="Disordered" evidence="1">
    <location>
        <begin position="270"/>
        <end position="303"/>
    </location>
</feature>
<sequence>MANNPNPRFPYSVLRSAALPQGLDEDMEEHSTVPKRVLTAPTPVLPSSIYPSLASSNEGASNPYQIYNNTNITQRPVYKSTLESLAEESSPQDRPAALATGKAEPATAPIISAPLSTHDAIPKTSSILSPSLESLRSYLTPSSLALFAQSCRNAPDSSTGPQFYGSKYAQPSWSGPAENLSLPFQNTLRPRHSMPNLEQHKYSTGVAPPQGPGSLVQDSRPLLQQSAATLPPPGFSKILPPPGLSKTLPPPGLSSTAGAYPSLWSPSWMFPDETSGNEPRPASQGLTSQNSIKQASFDGPPPGEVFTNLPIRDEGGVVTNPHTPNQSLAELYPTNRQVMGGATKIGQVLQADPGEQEGTPESVLRGLRLNFSLDPISMIEKGHLPVLDGNNFPEWAITMQRYLKAEGLWPSWETSKKYELCPNSAIHLRSSREFYSCNQPECVRRDRIDAAGLLILIMACDKNNRSLLMRQNTIETAWLLLEKAHVCGIYDHNPEFSLFHPTAVLANTKSAPLDDHKLSDFLMTAYKQWCFYLYLVENHGDLTAIRPEYLSETVFLAGVFNHFPDRSPYVQIKRYWQEKLQNGDQEFSQVYGWTIAMERGELGPIRLDLGIHRMPGPN</sequence>
<feature type="compositionally biased region" description="Polar residues" evidence="1">
    <location>
        <begin position="284"/>
        <end position="294"/>
    </location>
</feature>
<evidence type="ECO:0000259" key="2">
    <source>
        <dbReference type="Pfam" id="PF13961"/>
    </source>
</evidence>
<reference evidence="3 4" key="1">
    <citation type="submission" date="2019-10" db="EMBL/GenBank/DDBJ databases">
        <authorList>
            <person name="Palmer J.M."/>
        </authorList>
    </citation>
    <scope>NUCLEOTIDE SEQUENCE [LARGE SCALE GENOMIC DNA]</scope>
    <source>
        <strain evidence="3 4">TWF718</strain>
    </source>
</reference>
<comment type="caution">
    <text evidence="3">The sequence shown here is derived from an EMBL/GenBank/DDBJ whole genome shotgun (WGS) entry which is preliminary data.</text>
</comment>
<evidence type="ECO:0000313" key="3">
    <source>
        <dbReference type="EMBL" id="KAK6339917.1"/>
    </source>
</evidence>
<feature type="domain" description="DUF4219" evidence="2">
    <location>
        <begin position="387"/>
        <end position="410"/>
    </location>
</feature>
<keyword evidence="4" id="KW-1185">Reference proteome</keyword>
<name>A0AAN8NSS1_9PEZI</name>
<organism evidence="3 4">
    <name type="scientific">Orbilia javanica</name>
    <dbReference type="NCBI Taxonomy" id="47235"/>
    <lineage>
        <taxon>Eukaryota</taxon>
        <taxon>Fungi</taxon>
        <taxon>Dikarya</taxon>
        <taxon>Ascomycota</taxon>
        <taxon>Pezizomycotina</taxon>
        <taxon>Orbiliomycetes</taxon>
        <taxon>Orbiliales</taxon>
        <taxon>Orbiliaceae</taxon>
        <taxon>Orbilia</taxon>
    </lineage>
</organism>
<dbReference type="Pfam" id="PF13961">
    <property type="entry name" value="DUF4219"/>
    <property type="match status" value="1"/>
</dbReference>
<feature type="region of interest" description="Disordered" evidence="1">
    <location>
        <begin position="82"/>
        <end position="103"/>
    </location>
</feature>
<dbReference type="Proteomes" id="UP001313282">
    <property type="component" value="Unassembled WGS sequence"/>
</dbReference>
<dbReference type="InterPro" id="IPR025314">
    <property type="entry name" value="DUF4219"/>
</dbReference>
<dbReference type="EMBL" id="JAVHNR010000006">
    <property type="protein sequence ID" value="KAK6339917.1"/>
    <property type="molecule type" value="Genomic_DNA"/>
</dbReference>
<accession>A0AAN8NSS1</accession>